<feature type="region of interest" description="Disordered" evidence="1">
    <location>
        <begin position="244"/>
        <end position="286"/>
    </location>
</feature>
<dbReference type="AlphaFoldDB" id="A0A179FKE1"/>
<gene>
    <name evidence="3" type="ORF">VFPFJ_11225</name>
</gene>
<feature type="region of interest" description="Disordered" evidence="1">
    <location>
        <begin position="195"/>
        <end position="224"/>
    </location>
</feature>
<dbReference type="Proteomes" id="UP000078340">
    <property type="component" value="Unassembled WGS sequence"/>
</dbReference>
<keyword evidence="2" id="KW-0472">Membrane</keyword>
<feature type="compositionally biased region" description="Basic and acidic residues" evidence="1">
    <location>
        <begin position="143"/>
        <end position="154"/>
    </location>
</feature>
<accession>A0A179FKE1</accession>
<feature type="compositionally biased region" description="Basic residues" evidence="1">
    <location>
        <begin position="102"/>
        <end position="122"/>
    </location>
</feature>
<protein>
    <submittedName>
        <fullName evidence="3">Uncharacterized protein</fullName>
    </submittedName>
</protein>
<comment type="caution">
    <text evidence="3">The sequence shown here is derived from an EMBL/GenBank/DDBJ whole genome shotgun (WGS) entry which is preliminary data.</text>
</comment>
<dbReference type="EMBL" id="LSBI01000024">
    <property type="protein sequence ID" value="OAQ65690.1"/>
    <property type="molecule type" value="Genomic_DNA"/>
</dbReference>
<keyword evidence="2" id="KW-0812">Transmembrane</keyword>
<keyword evidence="2" id="KW-1133">Transmembrane helix</keyword>
<reference evidence="3 4" key="1">
    <citation type="submission" date="2016-02" db="EMBL/GenBank/DDBJ databases">
        <title>Biosynthesis of antibiotic leucinostatins and their inhibition on Phytophthora in bio-control Purpureocillium lilacinum.</title>
        <authorList>
            <person name="Wang G."/>
            <person name="Liu Z."/>
            <person name="Lin R."/>
            <person name="Li E."/>
            <person name="Mao Z."/>
            <person name="Ling J."/>
            <person name="Yin W."/>
            <person name="Xie B."/>
        </authorList>
    </citation>
    <scope>NUCLEOTIDE SEQUENCE [LARGE SCALE GENOMIC DNA]</scope>
    <source>
        <strain evidence="3">PLFJ-1</strain>
    </source>
</reference>
<evidence type="ECO:0000256" key="1">
    <source>
        <dbReference type="SAM" id="MobiDB-lite"/>
    </source>
</evidence>
<organism evidence="3 4">
    <name type="scientific">Purpureocillium lilacinum</name>
    <name type="common">Paecilomyces lilacinus</name>
    <dbReference type="NCBI Taxonomy" id="33203"/>
    <lineage>
        <taxon>Eukaryota</taxon>
        <taxon>Fungi</taxon>
        <taxon>Dikarya</taxon>
        <taxon>Ascomycota</taxon>
        <taxon>Pezizomycotina</taxon>
        <taxon>Sordariomycetes</taxon>
        <taxon>Hypocreomycetidae</taxon>
        <taxon>Hypocreales</taxon>
        <taxon>Ophiocordycipitaceae</taxon>
        <taxon>Purpureocillium</taxon>
    </lineage>
</organism>
<evidence type="ECO:0000313" key="4">
    <source>
        <dbReference type="Proteomes" id="UP000078340"/>
    </source>
</evidence>
<proteinExistence type="predicted"/>
<feature type="transmembrane region" description="Helical" evidence="2">
    <location>
        <begin position="312"/>
        <end position="338"/>
    </location>
</feature>
<feature type="region of interest" description="Disordered" evidence="1">
    <location>
        <begin position="86"/>
        <end position="176"/>
    </location>
</feature>
<feature type="compositionally biased region" description="Basic residues" evidence="1">
    <location>
        <begin position="274"/>
        <end position="286"/>
    </location>
</feature>
<evidence type="ECO:0000256" key="2">
    <source>
        <dbReference type="SAM" id="Phobius"/>
    </source>
</evidence>
<sequence>MIRRRLPWWPARCRAADTEGTLHLGEPHENMERLACARRDVMRCAALRCDATRCSAVRCDAPQPTPGATSFARVAAGWRLQQIAPSSAPASTIIPGAGGQTKHVKHRQPQQHRKQPSKRRVIKATTQNSSPLVSRHSHTPPTRGRDGTVRERVPKVPKGVATPPHHTKHQPSGRPPFHCPPRLLLLPSICCASRSRPPASTPAPTPIASASATASLRPRRAKHACDDPARRVRCARRHWCGDGDGEDEHDGRSNGHEWQWQRPGGRGAKDGAAARRRRELQRRRRRQLCRRRRRDRVRTFFSRSTSYLPTHLPTYLCGAVLLLYSIPFCSRGFVLYFAARRRRRPCGLASRWCPFLAQAPSPTTGVPALGCCLRRRGHYHLLHRPWFYSYSHRARLRFCPSALLANTHPCLAMKSSLGDPSFVRPYASQGRVVGRTRKAHQPLGPGQAPKRGCDDIMDRRLDMRLAERRDQDQTRRAVQAIGSVSGHHQPPCWLA</sequence>
<name>A0A179FKE1_PURLI</name>
<evidence type="ECO:0000313" key="3">
    <source>
        <dbReference type="EMBL" id="OAQ65690.1"/>
    </source>
</evidence>
<feature type="compositionally biased region" description="Low complexity" evidence="1">
    <location>
        <begin position="206"/>
        <end position="215"/>
    </location>
</feature>